<dbReference type="InterPro" id="IPR041498">
    <property type="entry name" value="Big_6"/>
</dbReference>
<evidence type="ECO:0000313" key="3">
    <source>
        <dbReference type="Proteomes" id="UP000032068"/>
    </source>
</evidence>
<gene>
    <name evidence="2" type="ORF">RU08_24355</name>
</gene>
<name>A0A0D0JRQ5_9PSED</name>
<feature type="non-terminal residue" evidence="2">
    <location>
        <position position="69"/>
    </location>
</feature>
<feature type="non-terminal residue" evidence="2">
    <location>
        <position position="1"/>
    </location>
</feature>
<dbReference type="InterPro" id="IPR013783">
    <property type="entry name" value="Ig-like_fold"/>
</dbReference>
<evidence type="ECO:0000313" key="2">
    <source>
        <dbReference type="EMBL" id="KIP88964.1"/>
    </source>
</evidence>
<sequence>TVNADGSLTVAGVAEAGSTVSVTNPDGTTENVVAGEDGSYTITTPANQPSGDVVVVATDAAGNVSAETT</sequence>
<dbReference type="Pfam" id="PF17936">
    <property type="entry name" value="Big_6"/>
    <property type="match status" value="1"/>
</dbReference>
<dbReference type="RefSeq" id="WP_042556473.1">
    <property type="nucleotide sequence ID" value="NZ_JXQW01000112.1"/>
</dbReference>
<dbReference type="Gene3D" id="2.60.40.10">
    <property type="entry name" value="Immunoglobulins"/>
    <property type="match status" value="1"/>
</dbReference>
<protein>
    <recommendedName>
        <fullName evidence="1">Bacterial Ig domain-containing protein</fullName>
    </recommendedName>
</protein>
<organism evidence="2 3">
    <name type="scientific">Pseudomonas fulva</name>
    <dbReference type="NCBI Taxonomy" id="47880"/>
    <lineage>
        <taxon>Bacteria</taxon>
        <taxon>Pseudomonadati</taxon>
        <taxon>Pseudomonadota</taxon>
        <taxon>Gammaproteobacteria</taxon>
        <taxon>Pseudomonadales</taxon>
        <taxon>Pseudomonadaceae</taxon>
        <taxon>Pseudomonas</taxon>
    </lineage>
</organism>
<proteinExistence type="predicted"/>
<dbReference type="AlphaFoldDB" id="A0A0D0JRQ5"/>
<evidence type="ECO:0000259" key="1">
    <source>
        <dbReference type="Pfam" id="PF17936"/>
    </source>
</evidence>
<accession>A0A0D0JRQ5</accession>
<dbReference type="Proteomes" id="UP000032068">
    <property type="component" value="Unassembled WGS sequence"/>
</dbReference>
<dbReference type="EMBL" id="JXQW01000112">
    <property type="protein sequence ID" value="KIP88964.1"/>
    <property type="molecule type" value="Genomic_DNA"/>
</dbReference>
<reference evidence="2 3" key="1">
    <citation type="submission" date="2014-12" db="EMBL/GenBank/DDBJ databases">
        <title>16Stimator: statistical estimation of ribosomal gene copy numbers from draft genome assemblies.</title>
        <authorList>
            <person name="Perisin M.A."/>
            <person name="Vetter M."/>
            <person name="Gilbert J.A."/>
            <person name="Bergelson J."/>
        </authorList>
    </citation>
    <scope>NUCLEOTIDE SEQUENCE [LARGE SCALE GENOMIC DNA]</scope>
    <source>
        <strain evidence="2 3">MEJ086</strain>
    </source>
</reference>
<comment type="caution">
    <text evidence="2">The sequence shown here is derived from an EMBL/GenBank/DDBJ whole genome shotgun (WGS) entry which is preliminary data.</text>
</comment>
<feature type="domain" description="Bacterial Ig" evidence="1">
    <location>
        <begin position="2"/>
        <end position="69"/>
    </location>
</feature>